<dbReference type="Proteomes" id="UP000298274">
    <property type="component" value="Chromosome"/>
</dbReference>
<organism evidence="1 2">
    <name type="scientific">Pseudomonas veronii</name>
    <dbReference type="NCBI Taxonomy" id="76761"/>
    <lineage>
        <taxon>Bacteria</taxon>
        <taxon>Pseudomonadati</taxon>
        <taxon>Pseudomonadota</taxon>
        <taxon>Gammaproteobacteria</taxon>
        <taxon>Pseudomonadales</taxon>
        <taxon>Pseudomonadaceae</taxon>
        <taxon>Pseudomonas</taxon>
    </lineage>
</organism>
<evidence type="ECO:0000313" key="2">
    <source>
        <dbReference type="Proteomes" id="UP000298274"/>
    </source>
</evidence>
<reference evidence="2" key="1">
    <citation type="submission" date="2019-04" db="EMBL/GenBank/DDBJ databases">
        <title>Complete genome sequence of Pseudomonas veronii strain PVy, a versatile degrader capable of using multiple contaminants as sole carbon sources.</title>
        <authorList>
            <person name="Lopez-Echartea E."/>
            <person name="Ridl J."/>
            <person name="Pajer P."/>
            <person name="Strejcek M."/>
            <person name="Suman J."/>
            <person name="Uhlik O."/>
        </authorList>
    </citation>
    <scope>NUCLEOTIDE SEQUENCE [LARGE SCALE GENOMIC DNA]</scope>
    <source>
        <strain evidence="2">Pvy</strain>
    </source>
</reference>
<evidence type="ECO:0000313" key="1">
    <source>
        <dbReference type="EMBL" id="QCG64479.1"/>
    </source>
</evidence>
<name>A0A4P7Y1V4_PSEVE</name>
<protein>
    <submittedName>
        <fullName evidence="1">Uncharacterized protein</fullName>
    </submittedName>
</protein>
<sequence length="211" mass="23463">MRRYFITRGAKTTAGGTVGGGLRGFRITKVAIALEGEDRGLGLLETCLRSRQNIYEDGQDRGLWSVGQEKLRFEGDYPEILQAFKAIDDGDIAKSIEHLADHEQRNILQPTMYGDPKLVPLLRSNHLSYVTGIPSGIAQAIELTLANQCSPADEGRTIDFNNNPFANLANIDQRMAFVLKAAARFHTLLRSTERHRIEQALDDIAENRGVQ</sequence>
<dbReference type="AlphaFoldDB" id="A0A4P7Y1V4"/>
<dbReference type="InterPro" id="IPR019658">
    <property type="entry name" value="DUF2515"/>
</dbReference>
<dbReference type="RefSeq" id="WP_052743362.1">
    <property type="nucleotide sequence ID" value="NZ_CP039631.3"/>
</dbReference>
<accession>A0A4P7Y1V4</accession>
<gene>
    <name evidence="1" type="ORF">E4167_01565</name>
</gene>
<proteinExistence type="predicted"/>
<dbReference type="EMBL" id="CP039631">
    <property type="protein sequence ID" value="QCG64479.1"/>
    <property type="molecule type" value="Genomic_DNA"/>
</dbReference>
<dbReference type="Pfam" id="PF10720">
    <property type="entry name" value="DUF2515"/>
    <property type="match status" value="1"/>
</dbReference>